<evidence type="ECO:0000256" key="2">
    <source>
        <dbReference type="ARBA" id="ARBA00022630"/>
    </source>
</evidence>
<dbReference type="OrthoDB" id="202203at2759"/>
<name>A0A0D7AFI5_9AGAR</name>
<proteinExistence type="inferred from homology"/>
<dbReference type="Proteomes" id="UP000054144">
    <property type="component" value="Unassembled WGS sequence"/>
</dbReference>
<evidence type="ECO:0000256" key="1">
    <source>
        <dbReference type="ARBA" id="ARBA00006442"/>
    </source>
</evidence>
<keyword evidence="4" id="KW-0560">Oxidoreductase</keyword>
<dbReference type="AlphaFoldDB" id="A0A0D7AFI5"/>
<accession>A0A0D7AFI5</accession>
<dbReference type="SUPFAM" id="SSF51905">
    <property type="entry name" value="FAD/NAD(P)-binding domain"/>
    <property type="match status" value="2"/>
</dbReference>
<dbReference type="Pfam" id="PF07992">
    <property type="entry name" value="Pyr_redox_2"/>
    <property type="match status" value="1"/>
</dbReference>
<keyword evidence="3" id="KW-0274">FAD</keyword>
<evidence type="ECO:0000313" key="6">
    <source>
        <dbReference type="EMBL" id="KIY50167.1"/>
    </source>
</evidence>
<dbReference type="Gene3D" id="3.50.50.100">
    <property type="match status" value="1"/>
</dbReference>
<organism evidence="6 7">
    <name type="scientific">Fistulina hepatica ATCC 64428</name>
    <dbReference type="NCBI Taxonomy" id="1128425"/>
    <lineage>
        <taxon>Eukaryota</taxon>
        <taxon>Fungi</taxon>
        <taxon>Dikarya</taxon>
        <taxon>Basidiomycota</taxon>
        <taxon>Agaricomycotina</taxon>
        <taxon>Agaricomycetes</taxon>
        <taxon>Agaricomycetidae</taxon>
        <taxon>Agaricales</taxon>
        <taxon>Fistulinaceae</taxon>
        <taxon>Fistulina</taxon>
    </lineage>
</organism>
<dbReference type="PANTHER" id="PTHR43735">
    <property type="entry name" value="APOPTOSIS-INDUCING FACTOR 1"/>
    <property type="match status" value="1"/>
</dbReference>
<keyword evidence="2" id="KW-0285">Flavoprotein</keyword>
<dbReference type="GO" id="GO:0004174">
    <property type="term" value="F:electron-transferring-flavoprotein dehydrogenase activity"/>
    <property type="evidence" value="ECO:0007669"/>
    <property type="project" value="TreeGrafter"/>
</dbReference>
<evidence type="ECO:0000313" key="7">
    <source>
        <dbReference type="Proteomes" id="UP000054144"/>
    </source>
</evidence>
<gene>
    <name evidence="6" type="ORF">FISHEDRAFT_39664</name>
</gene>
<dbReference type="PRINTS" id="PR00368">
    <property type="entry name" value="FADPNR"/>
</dbReference>
<dbReference type="EMBL" id="KN881676">
    <property type="protein sequence ID" value="KIY50167.1"/>
    <property type="molecule type" value="Genomic_DNA"/>
</dbReference>
<dbReference type="PRINTS" id="PR00411">
    <property type="entry name" value="PNDRDTASEI"/>
</dbReference>
<dbReference type="PANTHER" id="PTHR43735:SF3">
    <property type="entry name" value="FERROPTOSIS SUPPRESSOR PROTEIN 1"/>
    <property type="match status" value="1"/>
</dbReference>
<keyword evidence="7" id="KW-1185">Reference proteome</keyword>
<dbReference type="InterPro" id="IPR036188">
    <property type="entry name" value="FAD/NAD-bd_sf"/>
</dbReference>
<comment type="similarity">
    <text evidence="1">Belongs to the FAD-dependent oxidoreductase family.</text>
</comment>
<sequence>MSSPKNIAIVGAGAGGVLANALSKSLDPSLYTITLIDPRPYHVLLPATARLVVSDEDHLEDQAFVPLDKIFANGNGRLIEGKVSKIDAYEKSGTLTLGSGDTIDYDILVLASGSKWHGPIALPENDDDMPAYLAKTREEIKNAKSIVLVGGGAVGIETAGEIKDVYPDKKVTVVHGDDMLLNKTYPARFRKAFESRFRATGVNVVFNEYIDEIPTGSYTSVRARSGKEIPCNLALSTRGPTPATDYVPSSFLAENKRVKVQPTLQTVSHANIFAVGDIIDIDEQKQLAKVKAQIQVVASNISALANGGKMKSYNGSSELICVTFGRSGGVTYLGILWGIVLGDWFTAMAKSKSLMLPMMRGAYGY</sequence>
<evidence type="ECO:0000259" key="5">
    <source>
        <dbReference type="Pfam" id="PF07992"/>
    </source>
</evidence>
<protein>
    <submittedName>
        <fullName evidence="6">FAD/NAD(P)-binding domain-containing protein</fullName>
    </submittedName>
</protein>
<reference evidence="6 7" key="1">
    <citation type="journal article" date="2015" name="Fungal Genet. Biol.">
        <title>Evolution of novel wood decay mechanisms in Agaricales revealed by the genome sequences of Fistulina hepatica and Cylindrobasidium torrendii.</title>
        <authorList>
            <person name="Floudas D."/>
            <person name="Held B.W."/>
            <person name="Riley R."/>
            <person name="Nagy L.G."/>
            <person name="Koehler G."/>
            <person name="Ransdell A.S."/>
            <person name="Younus H."/>
            <person name="Chow J."/>
            <person name="Chiniquy J."/>
            <person name="Lipzen A."/>
            <person name="Tritt A."/>
            <person name="Sun H."/>
            <person name="Haridas S."/>
            <person name="LaButti K."/>
            <person name="Ohm R.A."/>
            <person name="Kues U."/>
            <person name="Blanchette R.A."/>
            <person name="Grigoriev I.V."/>
            <person name="Minto R.E."/>
            <person name="Hibbett D.S."/>
        </authorList>
    </citation>
    <scope>NUCLEOTIDE SEQUENCE [LARGE SCALE GENOMIC DNA]</scope>
    <source>
        <strain evidence="6 7">ATCC 64428</strain>
    </source>
</reference>
<dbReference type="GO" id="GO:0005737">
    <property type="term" value="C:cytoplasm"/>
    <property type="evidence" value="ECO:0007669"/>
    <property type="project" value="TreeGrafter"/>
</dbReference>
<feature type="domain" description="FAD/NAD(P)-binding" evidence="5">
    <location>
        <begin position="6"/>
        <end position="284"/>
    </location>
</feature>
<evidence type="ECO:0000256" key="4">
    <source>
        <dbReference type="ARBA" id="ARBA00023002"/>
    </source>
</evidence>
<dbReference type="GO" id="GO:0050660">
    <property type="term" value="F:flavin adenine dinucleotide binding"/>
    <property type="evidence" value="ECO:0007669"/>
    <property type="project" value="TreeGrafter"/>
</dbReference>
<dbReference type="InterPro" id="IPR023753">
    <property type="entry name" value="FAD/NAD-binding_dom"/>
</dbReference>
<evidence type="ECO:0000256" key="3">
    <source>
        <dbReference type="ARBA" id="ARBA00022827"/>
    </source>
</evidence>